<evidence type="ECO:0000313" key="1">
    <source>
        <dbReference type="EMBL" id="SQH77784.1"/>
    </source>
</evidence>
<organism evidence="1 2">
    <name type="scientific">Shewanella benthica</name>
    <dbReference type="NCBI Taxonomy" id="43661"/>
    <lineage>
        <taxon>Bacteria</taxon>
        <taxon>Pseudomonadati</taxon>
        <taxon>Pseudomonadota</taxon>
        <taxon>Gammaproteobacteria</taxon>
        <taxon>Alteromonadales</taxon>
        <taxon>Shewanellaceae</taxon>
        <taxon>Shewanella</taxon>
    </lineage>
</organism>
<gene>
    <name evidence="1" type="ORF">SHEWBE_3821</name>
</gene>
<dbReference type="KEGG" id="sbk:SHEWBE_3821"/>
<dbReference type="AntiFam" id="ANF00014">
    <property type="entry name" value="tRNA translation"/>
</dbReference>
<sequence length="59" mass="6859">MVRMGGVEPPTAWFVARYSIQLSYIRTNKTLLLSHYTLLLLHYITLCEWEESNLQTLGS</sequence>
<reference evidence="2" key="1">
    <citation type="submission" date="2018-06" db="EMBL/GenBank/DDBJ databases">
        <authorList>
            <person name="Cea G.-C."/>
            <person name="William W."/>
        </authorList>
    </citation>
    <scope>NUCLEOTIDE SEQUENCE [LARGE SCALE GENOMIC DNA]</scope>
    <source>
        <strain evidence="2">DB21MT-2</strain>
    </source>
</reference>
<evidence type="ECO:0000313" key="2">
    <source>
        <dbReference type="Proteomes" id="UP000250123"/>
    </source>
</evidence>
<dbReference type="Proteomes" id="UP000250123">
    <property type="component" value="Chromosome SHEWBE"/>
</dbReference>
<protein>
    <submittedName>
        <fullName evidence="1">Uncharacterized protein</fullName>
    </submittedName>
</protein>
<dbReference type="AlphaFoldDB" id="A0A330M8S5"/>
<name>A0A330M8S5_9GAMM</name>
<dbReference type="EMBL" id="LS483452">
    <property type="protein sequence ID" value="SQH77784.1"/>
    <property type="molecule type" value="Genomic_DNA"/>
</dbReference>
<proteinExistence type="predicted"/>
<accession>A0A330M8S5</accession>